<feature type="domain" description="Ecp2 effector protein-like" evidence="3">
    <location>
        <begin position="76"/>
        <end position="180"/>
    </location>
</feature>
<evidence type="ECO:0000259" key="3">
    <source>
        <dbReference type="Pfam" id="PF14856"/>
    </source>
</evidence>
<organism evidence="4 5">
    <name type="scientific">Apiospora rasikravindrae</name>
    <dbReference type="NCBI Taxonomy" id="990691"/>
    <lineage>
        <taxon>Eukaryota</taxon>
        <taxon>Fungi</taxon>
        <taxon>Dikarya</taxon>
        <taxon>Ascomycota</taxon>
        <taxon>Pezizomycotina</taxon>
        <taxon>Sordariomycetes</taxon>
        <taxon>Xylariomycetidae</taxon>
        <taxon>Amphisphaeriales</taxon>
        <taxon>Apiosporaceae</taxon>
        <taxon>Apiospora</taxon>
    </lineage>
</organism>
<accession>A0ABR1TWE4</accession>
<gene>
    <name evidence="4" type="ORF">PG993_002349</name>
</gene>
<feature type="signal peptide" evidence="2">
    <location>
        <begin position="1"/>
        <end position="16"/>
    </location>
</feature>
<feature type="chain" id="PRO_5047048894" description="Ecp2 effector protein-like domain-containing protein" evidence="2">
    <location>
        <begin position="17"/>
        <end position="207"/>
    </location>
</feature>
<feature type="compositionally biased region" description="Pro residues" evidence="1">
    <location>
        <begin position="45"/>
        <end position="56"/>
    </location>
</feature>
<reference evidence="4 5" key="1">
    <citation type="submission" date="2023-01" db="EMBL/GenBank/DDBJ databases">
        <title>Analysis of 21 Apiospora genomes using comparative genomics revels a genus with tremendous synthesis potential of carbohydrate active enzymes and secondary metabolites.</title>
        <authorList>
            <person name="Sorensen T."/>
        </authorList>
    </citation>
    <scope>NUCLEOTIDE SEQUENCE [LARGE SCALE GENOMIC DNA]</scope>
    <source>
        <strain evidence="4 5">CBS 33761</strain>
    </source>
</reference>
<evidence type="ECO:0000256" key="1">
    <source>
        <dbReference type="SAM" id="MobiDB-lite"/>
    </source>
</evidence>
<proteinExistence type="predicted"/>
<dbReference type="Pfam" id="PF14856">
    <property type="entry name" value="Hce2"/>
    <property type="match status" value="1"/>
</dbReference>
<protein>
    <recommendedName>
        <fullName evidence="3">Ecp2 effector protein-like domain-containing protein</fullName>
    </recommendedName>
</protein>
<keyword evidence="5" id="KW-1185">Reference proteome</keyword>
<name>A0ABR1TWE4_9PEZI</name>
<comment type="caution">
    <text evidence="4">The sequence shown here is derived from an EMBL/GenBank/DDBJ whole genome shotgun (WGS) entry which is preliminary data.</text>
</comment>
<sequence length="207" mass="21484">MFFMLPVLAFAGLGIANPVSLSRDPIASGACATAAPIPGMTTRLLPPPKPKPPPVSSAPSRASTPGTRASPPITECGTSLVQDGRPDDTSPDATDCAAVAAFAQSHAGFWTLTPDNLRADPWTVVMVYQTCALVMSTLDGAAPRWPIYVGDQDVATAVQSACDKYATQGNKLDATAVLGCNTSNGRGGEDKVQTKLWLRNSVGVITK</sequence>
<evidence type="ECO:0000313" key="4">
    <source>
        <dbReference type="EMBL" id="KAK8050964.1"/>
    </source>
</evidence>
<evidence type="ECO:0000313" key="5">
    <source>
        <dbReference type="Proteomes" id="UP001444661"/>
    </source>
</evidence>
<evidence type="ECO:0000256" key="2">
    <source>
        <dbReference type="SAM" id="SignalP"/>
    </source>
</evidence>
<dbReference type="Proteomes" id="UP001444661">
    <property type="component" value="Unassembled WGS sequence"/>
</dbReference>
<dbReference type="EMBL" id="JAQQWK010000002">
    <property type="protein sequence ID" value="KAK8050964.1"/>
    <property type="molecule type" value="Genomic_DNA"/>
</dbReference>
<keyword evidence="2" id="KW-0732">Signal</keyword>
<dbReference type="InterPro" id="IPR029226">
    <property type="entry name" value="Ecp2-like"/>
</dbReference>
<feature type="region of interest" description="Disordered" evidence="1">
    <location>
        <begin position="38"/>
        <end position="92"/>
    </location>
</feature>